<dbReference type="EMBL" id="KL402944">
    <property type="protein sequence ID" value="KEH16350.1"/>
    <property type="molecule type" value="Genomic_DNA"/>
</dbReference>
<dbReference type="AlphaFoldDB" id="A0A072TS52"/>
<gene>
    <name evidence="1" type="ORF">MTR_0219s0040</name>
</gene>
<dbReference type="Proteomes" id="UP000002051">
    <property type="component" value="Unassembled WGS sequence"/>
</dbReference>
<proteinExistence type="predicted"/>
<sequence length="66" mass="7364">MVIKRFSKARSMAVAFPCLEEIKLKRMVVNDDCLDLIAFLGGDGAMRSGKVHNEEDLKDLPLSLQV</sequence>
<reference evidence="1 3" key="2">
    <citation type="journal article" date="2014" name="BMC Genomics">
        <title>An improved genome release (version Mt4.0) for the model legume Medicago truncatula.</title>
        <authorList>
            <person name="Tang H."/>
            <person name="Krishnakumar V."/>
            <person name="Bidwell S."/>
            <person name="Rosen B."/>
            <person name="Chan A."/>
            <person name="Zhou S."/>
            <person name="Gentzbittel L."/>
            <person name="Childs K.L."/>
            <person name="Yandell M."/>
            <person name="Gundlach H."/>
            <person name="Mayer K.F."/>
            <person name="Schwartz D.C."/>
            <person name="Town C.D."/>
        </authorList>
    </citation>
    <scope>GENOME REANNOTATION</scope>
    <source>
        <strain evidence="1">A17</strain>
        <strain evidence="2 3">cv. Jemalong A17</strain>
    </source>
</reference>
<name>A0A072TS52_MEDTR</name>
<dbReference type="HOGENOM" id="CLU_2835067_0_0_1"/>
<accession>A0A072TS52</accession>
<reference evidence="2" key="3">
    <citation type="submission" date="2015-06" db="UniProtKB">
        <authorList>
            <consortium name="EnsemblPlants"/>
        </authorList>
    </citation>
    <scope>IDENTIFICATION</scope>
    <source>
        <strain evidence="2">cv. Jemalong A17</strain>
    </source>
</reference>
<reference evidence="1 3" key="1">
    <citation type="journal article" date="2011" name="Nature">
        <title>The Medicago genome provides insight into the evolution of rhizobial symbioses.</title>
        <authorList>
            <person name="Young N.D."/>
            <person name="Debelle F."/>
            <person name="Oldroyd G.E."/>
            <person name="Geurts R."/>
            <person name="Cannon S.B."/>
            <person name="Udvardi M.K."/>
            <person name="Benedito V.A."/>
            <person name="Mayer K.F."/>
            <person name="Gouzy J."/>
            <person name="Schoof H."/>
            <person name="Van de Peer Y."/>
            <person name="Proost S."/>
            <person name="Cook D.R."/>
            <person name="Meyers B.C."/>
            <person name="Spannagl M."/>
            <person name="Cheung F."/>
            <person name="De Mita S."/>
            <person name="Krishnakumar V."/>
            <person name="Gundlach H."/>
            <person name="Zhou S."/>
            <person name="Mudge J."/>
            <person name="Bharti A.K."/>
            <person name="Murray J.D."/>
            <person name="Naoumkina M.A."/>
            <person name="Rosen B."/>
            <person name="Silverstein K.A."/>
            <person name="Tang H."/>
            <person name="Rombauts S."/>
            <person name="Zhao P.X."/>
            <person name="Zhou P."/>
            <person name="Barbe V."/>
            <person name="Bardou P."/>
            <person name="Bechner M."/>
            <person name="Bellec A."/>
            <person name="Berger A."/>
            <person name="Berges H."/>
            <person name="Bidwell S."/>
            <person name="Bisseling T."/>
            <person name="Choisne N."/>
            <person name="Couloux A."/>
            <person name="Denny R."/>
            <person name="Deshpande S."/>
            <person name="Dai X."/>
            <person name="Doyle J.J."/>
            <person name="Dudez A.M."/>
            <person name="Farmer A.D."/>
            <person name="Fouteau S."/>
            <person name="Franken C."/>
            <person name="Gibelin C."/>
            <person name="Gish J."/>
            <person name="Goldstein S."/>
            <person name="Gonzalez A.J."/>
            <person name="Green P.J."/>
            <person name="Hallab A."/>
            <person name="Hartog M."/>
            <person name="Hua A."/>
            <person name="Humphray S.J."/>
            <person name="Jeong D.H."/>
            <person name="Jing Y."/>
            <person name="Jocker A."/>
            <person name="Kenton S.M."/>
            <person name="Kim D.J."/>
            <person name="Klee K."/>
            <person name="Lai H."/>
            <person name="Lang C."/>
            <person name="Lin S."/>
            <person name="Macmil S.L."/>
            <person name="Magdelenat G."/>
            <person name="Matthews L."/>
            <person name="McCorrison J."/>
            <person name="Monaghan E.L."/>
            <person name="Mun J.H."/>
            <person name="Najar F.Z."/>
            <person name="Nicholson C."/>
            <person name="Noirot C."/>
            <person name="O'Bleness M."/>
            <person name="Paule C.R."/>
            <person name="Poulain J."/>
            <person name="Prion F."/>
            <person name="Qin B."/>
            <person name="Qu C."/>
            <person name="Retzel E.F."/>
            <person name="Riddle C."/>
            <person name="Sallet E."/>
            <person name="Samain S."/>
            <person name="Samson N."/>
            <person name="Sanders I."/>
            <person name="Saurat O."/>
            <person name="Scarpelli C."/>
            <person name="Schiex T."/>
            <person name="Segurens B."/>
            <person name="Severin A.J."/>
            <person name="Sherrier D.J."/>
            <person name="Shi R."/>
            <person name="Sims S."/>
            <person name="Singer S.R."/>
            <person name="Sinharoy S."/>
            <person name="Sterck L."/>
            <person name="Viollet A."/>
            <person name="Wang B.B."/>
            <person name="Wang K."/>
            <person name="Wang M."/>
            <person name="Wang X."/>
            <person name="Warfsmann J."/>
            <person name="Weissenbach J."/>
            <person name="White D.D."/>
            <person name="White J.D."/>
            <person name="Wiley G.B."/>
            <person name="Wincker P."/>
            <person name="Xing Y."/>
            <person name="Yang L."/>
            <person name="Yao Z."/>
            <person name="Ying F."/>
            <person name="Zhai J."/>
            <person name="Zhou L."/>
            <person name="Zuber A."/>
            <person name="Denarie J."/>
            <person name="Dixon R.A."/>
            <person name="May G.D."/>
            <person name="Schwartz D.C."/>
            <person name="Rogers J."/>
            <person name="Quetier F."/>
            <person name="Town C.D."/>
            <person name="Roe B.A."/>
        </authorList>
    </citation>
    <scope>NUCLEOTIDE SEQUENCE [LARGE SCALE GENOMIC DNA]</scope>
    <source>
        <strain evidence="1">A17</strain>
        <strain evidence="2 3">cv. Jemalong A17</strain>
    </source>
</reference>
<evidence type="ECO:0000313" key="2">
    <source>
        <dbReference type="EnsemblPlants" id="KEH16350"/>
    </source>
</evidence>
<evidence type="ECO:0000313" key="1">
    <source>
        <dbReference type="EMBL" id="KEH16350.1"/>
    </source>
</evidence>
<keyword evidence="3" id="KW-1185">Reference proteome</keyword>
<evidence type="ECO:0000313" key="3">
    <source>
        <dbReference type="Proteomes" id="UP000002051"/>
    </source>
</evidence>
<organism evidence="1 3">
    <name type="scientific">Medicago truncatula</name>
    <name type="common">Barrel medic</name>
    <name type="synonym">Medicago tribuloides</name>
    <dbReference type="NCBI Taxonomy" id="3880"/>
    <lineage>
        <taxon>Eukaryota</taxon>
        <taxon>Viridiplantae</taxon>
        <taxon>Streptophyta</taxon>
        <taxon>Embryophyta</taxon>
        <taxon>Tracheophyta</taxon>
        <taxon>Spermatophyta</taxon>
        <taxon>Magnoliopsida</taxon>
        <taxon>eudicotyledons</taxon>
        <taxon>Gunneridae</taxon>
        <taxon>Pentapetalae</taxon>
        <taxon>rosids</taxon>
        <taxon>fabids</taxon>
        <taxon>Fabales</taxon>
        <taxon>Fabaceae</taxon>
        <taxon>Papilionoideae</taxon>
        <taxon>50 kb inversion clade</taxon>
        <taxon>NPAAA clade</taxon>
        <taxon>Hologalegina</taxon>
        <taxon>IRL clade</taxon>
        <taxon>Trifolieae</taxon>
        <taxon>Medicago</taxon>
    </lineage>
</organism>
<protein>
    <submittedName>
        <fullName evidence="1 2">Uncharacterized protein</fullName>
    </submittedName>
</protein>
<dbReference type="EnsemblPlants" id="KEH16350">
    <property type="protein sequence ID" value="KEH16350"/>
    <property type="gene ID" value="MTR_0219s0040"/>
</dbReference>